<accession>A0A099IBE3</accession>
<evidence type="ECO:0000313" key="2">
    <source>
        <dbReference type="EMBL" id="KGJ54985.1"/>
    </source>
</evidence>
<sequence length="65" mass="7716">MYSSFFCAIKRKIPVFYMLFQEYSGISNRIPYEISVQERRDEEMKLVFVVLLCLVAVFLQPLKGM</sequence>
<dbReference type="Proteomes" id="UP000030008">
    <property type="component" value="Unassembled WGS sequence"/>
</dbReference>
<proteinExistence type="predicted"/>
<evidence type="ECO:0000313" key="3">
    <source>
        <dbReference type="Proteomes" id="UP000030008"/>
    </source>
</evidence>
<protein>
    <submittedName>
        <fullName evidence="2">Uncharacterized protein</fullName>
    </submittedName>
</protein>
<dbReference type="EMBL" id="JQIF01000002">
    <property type="protein sequence ID" value="KGJ54985.1"/>
    <property type="molecule type" value="Genomic_DNA"/>
</dbReference>
<comment type="caution">
    <text evidence="2">The sequence shown here is derived from an EMBL/GenBank/DDBJ whole genome shotgun (WGS) entry which is preliminary data.</text>
</comment>
<reference evidence="2 3" key="1">
    <citation type="submission" date="2014-08" db="EMBL/GenBank/DDBJ databases">
        <title>Clostridium innocuum, an unnegligible vancomycin-resistant pathogen causing extra-intestinal infections.</title>
        <authorList>
            <person name="Feng Y."/>
            <person name="Chiu C.-H."/>
        </authorList>
    </citation>
    <scope>NUCLEOTIDE SEQUENCE [LARGE SCALE GENOMIC DNA]</scope>
    <source>
        <strain evidence="2 3">AN88</strain>
    </source>
</reference>
<dbReference type="AlphaFoldDB" id="A0A099IBE3"/>
<keyword evidence="1" id="KW-0472">Membrane</keyword>
<keyword evidence="1" id="KW-1133">Transmembrane helix</keyword>
<name>A0A099IBE3_CLOIN</name>
<evidence type="ECO:0000256" key="1">
    <source>
        <dbReference type="SAM" id="Phobius"/>
    </source>
</evidence>
<gene>
    <name evidence="2" type="ORF">CIAN88_00860</name>
</gene>
<feature type="transmembrane region" description="Helical" evidence="1">
    <location>
        <begin position="46"/>
        <end position="62"/>
    </location>
</feature>
<organism evidence="2 3">
    <name type="scientific">Clostridium innocuum</name>
    <dbReference type="NCBI Taxonomy" id="1522"/>
    <lineage>
        <taxon>Bacteria</taxon>
        <taxon>Bacillati</taxon>
        <taxon>Bacillota</taxon>
        <taxon>Clostridia</taxon>
        <taxon>Eubacteriales</taxon>
        <taxon>Clostridiaceae</taxon>
        <taxon>Clostridium</taxon>
    </lineage>
</organism>
<keyword evidence="1" id="KW-0812">Transmembrane</keyword>